<evidence type="ECO:0000256" key="3">
    <source>
        <dbReference type="PROSITE-ProRule" id="PRU00023"/>
    </source>
</evidence>
<keyword evidence="1" id="KW-0677">Repeat</keyword>
<feature type="compositionally biased region" description="Pro residues" evidence="4">
    <location>
        <begin position="206"/>
        <end position="219"/>
    </location>
</feature>
<evidence type="ECO:0000313" key="5">
    <source>
        <dbReference type="EMBL" id="GFR51691.1"/>
    </source>
</evidence>
<feature type="region of interest" description="Disordered" evidence="4">
    <location>
        <begin position="183"/>
        <end position="219"/>
    </location>
</feature>
<feature type="compositionally biased region" description="Low complexity" evidence="4">
    <location>
        <begin position="192"/>
        <end position="205"/>
    </location>
</feature>
<keyword evidence="6" id="KW-1185">Reference proteome</keyword>
<reference evidence="5 6" key="1">
    <citation type="journal article" date="2021" name="Sci. Rep.">
        <title>Genome sequencing of the multicellular alga Astrephomene provides insights into convergent evolution of germ-soma differentiation.</title>
        <authorList>
            <person name="Yamashita S."/>
            <person name="Yamamoto K."/>
            <person name="Matsuzaki R."/>
            <person name="Suzuki S."/>
            <person name="Yamaguchi H."/>
            <person name="Hirooka S."/>
            <person name="Minakuchi Y."/>
            <person name="Miyagishima S."/>
            <person name="Kawachi M."/>
            <person name="Toyoda A."/>
            <person name="Nozaki H."/>
        </authorList>
    </citation>
    <scope>NUCLEOTIDE SEQUENCE [LARGE SCALE GENOMIC DNA]</scope>
    <source>
        <strain evidence="5 6">NIES-4017</strain>
    </source>
</reference>
<dbReference type="SMART" id="SM00248">
    <property type="entry name" value="ANK"/>
    <property type="match status" value="2"/>
</dbReference>
<feature type="region of interest" description="Disordered" evidence="4">
    <location>
        <begin position="22"/>
        <end position="43"/>
    </location>
</feature>
<dbReference type="InterPro" id="IPR002110">
    <property type="entry name" value="Ankyrin_rpt"/>
</dbReference>
<evidence type="ECO:0000256" key="2">
    <source>
        <dbReference type="ARBA" id="ARBA00023043"/>
    </source>
</evidence>
<feature type="compositionally biased region" description="Low complexity" evidence="4">
    <location>
        <begin position="1443"/>
        <end position="1464"/>
    </location>
</feature>
<feature type="region of interest" description="Disordered" evidence="4">
    <location>
        <begin position="968"/>
        <end position="991"/>
    </location>
</feature>
<proteinExistence type="predicted"/>
<comment type="caution">
    <text evidence="5">The sequence shown here is derived from an EMBL/GenBank/DDBJ whole genome shotgun (WGS) entry which is preliminary data.</text>
</comment>
<feature type="repeat" description="ANK" evidence="3">
    <location>
        <begin position="1203"/>
        <end position="1235"/>
    </location>
</feature>
<name>A0AAD3E581_9CHLO</name>
<dbReference type="Gene3D" id="1.25.40.20">
    <property type="entry name" value="Ankyrin repeat-containing domain"/>
    <property type="match status" value="1"/>
</dbReference>
<dbReference type="EMBL" id="BMAR01000053">
    <property type="protein sequence ID" value="GFR51691.1"/>
    <property type="molecule type" value="Genomic_DNA"/>
</dbReference>
<evidence type="ECO:0000256" key="4">
    <source>
        <dbReference type="SAM" id="MobiDB-lite"/>
    </source>
</evidence>
<dbReference type="PROSITE" id="PS50297">
    <property type="entry name" value="ANK_REP_REGION"/>
    <property type="match status" value="1"/>
</dbReference>
<evidence type="ECO:0000313" key="6">
    <source>
        <dbReference type="Proteomes" id="UP001054857"/>
    </source>
</evidence>
<dbReference type="PANTHER" id="PTHR24203">
    <property type="entry name" value="ANKYRIN REPEAT FAMILY PROTEIN"/>
    <property type="match status" value="1"/>
</dbReference>
<dbReference type="PANTHER" id="PTHR24203:SF45">
    <property type="entry name" value="ANKYRIN REPEAT DOMAIN 6"/>
    <property type="match status" value="1"/>
</dbReference>
<feature type="region of interest" description="Disordered" evidence="4">
    <location>
        <begin position="562"/>
        <end position="587"/>
    </location>
</feature>
<keyword evidence="2 3" id="KW-0040">ANK repeat</keyword>
<feature type="compositionally biased region" description="Low complexity" evidence="4">
    <location>
        <begin position="1494"/>
        <end position="1522"/>
    </location>
</feature>
<sequence>MEAPASPLQQPTGSARTAAVLLLDSPRNTTSGGAEKGTAVDDNAADVKEIRLSNYSIEYGTHNMPDLYGNKVWIHMLTPPKLEADQAAGSEPSPAPKSDAERTYTLLEVPPSRRLAALQQALERLYANQQITNRPGTGNWMAHVDAPTAAAAAAASPDIAWPTTPDGPPAACRIDLPLVLPAARTRPPAPDSPSSSSSDDDNPTQAQPPDPPPDPSFPPSWLPLLGRSLLFLYLQQSRFIDPAAWDFSLLAALPRLVFLDLSTTTIKSALPEDLPARLPSLRVLDLAEATLELSEEQLGRMLVALSGPVAAAAAAADAEDKATVDSAIRAALSTTAGGGGGGTAATVAGSGSGRKYPLVLATASVPRAYVETQNTFVCASWGKLKLPANLETKVPASVFDHAATWRALVAAREAAFFWYARELWWDFTTVVSPGSYGAVSRPHLGVSVPMDPSMVRLVYDLGLLPAPREEEEEPDNGPEMRHMFVDRSGIPKPTHRSAASQGARRTPPNVRLSLAWPYKRSSLGSPLWSHEQKLHSSYRDAVHLSLSSRQWRMLAEVFGPGQGQPATAAAAASTSSTTGGGAAAAAAGMGEDDPFACEELSFEALEQRERMASGALFSACSGNGFGMASGGRYKMVTAVSFPVARELAAGRPHAATPVVIPRRSALAARTRARRLLVAALIGPQAARGQGPGGEANKAACGAGGKGAGGVDLAVVSPAERGTVSVAQFMTAVRLESRLYGRVRRVSILPAGHPARATTHVARYWTSVRAVADLLFSDPRVRIGVMAGAVPLAAVAEISCEELRALCAKLAKQAASKAKQTGAAEVGGGGLGSSAAGVLAAKAEAAADLADLDALQKQLSAGGRLDVPVSIHPEDWLPAEQSLDPLCDWHLADPRVWPHGTVLHGAVARGALHTVEWLLERGLPLNGRIGLWELTPLHLCCMRPVLWSFPADYGRWSLLVNNRLPALPSPPAPPSAAAAAATTPIPASSAPRAGAPVITDEDLLDYIFGPDDKSQKTAENEMHLKHTMYGVLPGRELMANERRLARVSEPVRLQARMQATLDAKLGLNHTCFRKRGELLFPGIRSSKVPDDLRNICQLPRLLALSPFWYSPDDQMFVGDEPKATQLQQPRARTLPCTAPATTTTTCTPNAAARDPAAAAAGDVDGGSGGAGFASGSAQQLAAAASPMLRLLLGRGADVSARSWSGLQPLHYAAASCGAETIVALVEAGASLTAPVTGTLVGPLHLAAYRAGCRWSGLPPRAAVRLLSCRPTIPPYAVLAQPDEWRGTPLFWLVHAGKALPAGTLGTLLGGLRAGVLGAGGGGVQGEGLPRPVVEGVARVLCYLIVQRLVEHCRVLLHHFPEAAGVALPPASATPLHVACMLNCWKDISDSNPLMCTVTGFPMMSGAGYPEEIVQAAGPYVPPGMAPVAPTTTSTTTGVATPLPPAGDGTAAVAAATARSSRSAAGNGRGRELLVLSESSEDDVGKRLNEGGAAGSGAASKPAGSTSATSGGDADAGTARSGGANEAGKGAVDGGGEEEARLWKTWPYPRIKDGPLALDTGEEGAVLMQACVSQQLQDSCATAAAAFRPPSPPPSDCPDAPGCRCPGRCGGCGGRHPPHAVCHGGHGTAGGGTASKGRPCDRCRHECAAQQRAGLDEVGAPALDAAQGGAHLSDAGAAGVAAAGAACTAAAAGAGTGGAGAAGGGGSGAAQAVFRGDAAEEGCCGCPHL</sequence>
<dbReference type="SUPFAM" id="SSF48403">
    <property type="entry name" value="Ankyrin repeat"/>
    <property type="match status" value="1"/>
</dbReference>
<feature type="region of interest" description="Disordered" evidence="4">
    <location>
        <begin position="468"/>
        <end position="507"/>
    </location>
</feature>
<dbReference type="PROSITE" id="PS50088">
    <property type="entry name" value="ANK_REPEAT"/>
    <property type="match status" value="1"/>
</dbReference>
<protein>
    <submittedName>
        <fullName evidence="5">Uncharacterized protein</fullName>
    </submittedName>
</protein>
<dbReference type="InterPro" id="IPR036770">
    <property type="entry name" value="Ankyrin_rpt-contain_sf"/>
</dbReference>
<feature type="compositionally biased region" description="Low complexity" evidence="4">
    <location>
        <begin position="566"/>
        <end position="587"/>
    </location>
</feature>
<evidence type="ECO:0000256" key="1">
    <source>
        <dbReference type="ARBA" id="ARBA00022737"/>
    </source>
</evidence>
<feature type="compositionally biased region" description="Low complexity" evidence="4">
    <location>
        <begin position="974"/>
        <end position="991"/>
    </location>
</feature>
<organism evidence="5 6">
    <name type="scientific">Astrephomene gubernaculifera</name>
    <dbReference type="NCBI Taxonomy" id="47775"/>
    <lineage>
        <taxon>Eukaryota</taxon>
        <taxon>Viridiplantae</taxon>
        <taxon>Chlorophyta</taxon>
        <taxon>core chlorophytes</taxon>
        <taxon>Chlorophyceae</taxon>
        <taxon>CS clade</taxon>
        <taxon>Chlamydomonadales</taxon>
        <taxon>Astrephomenaceae</taxon>
        <taxon>Astrephomene</taxon>
    </lineage>
</organism>
<accession>A0AAD3E581</accession>
<dbReference type="Proteomes" id="UP001054857">
    <property type="component" value="Unassembled WGS sequence"/>
</dbReference>
<gene>
    <name evidence="5" type="ORF">Agub_g14135</name>
</gene>
<feature type="region of interest" description="Disordered" evidence="4">
    <location>
        <begin position="1443"/>
        <end position="1534"/>
    </location>
</feature>